<dbReference type="InterPro" id="IPR007149">
    <property type="entry name" value="Leo1"/>
</dbReference>
<keyword evidence="3" id="KW-1185">Reference proteome</keyword>
<dbReference type="Pfam" id="PF04004">
    <property type="entry name" value="Leo1"/>
    <property type="match status" value="1"/>
</dbReference>
<dbReference type="Gramene" id="OE9A122036T1">
    <property type="protein sequence ID" value="OE9A122036C1"/>
    <property type="gene ID" value="OE9A122036"/>
</dbReference>
<dbReference type="PANTHER" id="PTHR23146">
    <property type="entry name" value="LEO1 PROTEIN"/>
    <property type="match status" value="1"/>
</dbReference>
<evidence type="ECO:0000313" key="2">
    <source>
        <dbReference type="EMBL" id="CAA3005775.1"/>
    </source>
</evidence>
<sequence length="207" mass="23869">MLRTSELKNVSNILSGLSLQVESNARFVSWSDGSVLLYIGEESFRVSEQDARDMEMHLFLKTKEGILKSQGRITKRMQLMPSSITSDSHCTLSALVDARNKKVSKVKYCIADVDPEREIQYKEKGLKHPDKSAIPTAGLTQWPMPISGCKRRDFRYKRIRKEYEGSSSQRRYEDTKQNLKQRHDERQKEEACEDSEVEVEVGDNFSK</sequence>
<dbReference type="GO" id="GO:0016593">
    <property type="term" value="C:Cdc73/Paf1 complex"/>
    <property type="evidence" value="ECO:0007669"/>
    <property type="project" value="InterPro"/>
</dbReference>
<evidence type="ECO:0000256" key="1">
    <source>
        <dbReference type="SAM" id="MobiDB-lite"/>
    </source>
</evidence>
<name>A0A8S0TLX6_OLEEU</name>
<gene>
    <name evidence="2" type="ORF">OLEA9_A122036</name>
</gene>
<proteinExistence type="predicted"/>
<dbReference type="AlphaFoldDB" id="A0A8S0TLX6"/>
<dbReference type="Proteomes" id="UP000594638">
    <property type="component" value="Unassembled WGS sequence"/>
</dbReference>
<dbReference type="GO" id="GO:1990269">
    <property type="term" value="F:RNA polymerase II C-terminal domain phosphoserine binding"/>
    <property type="evidence" value="ECO:0007669"/>
    <property type="project" value="TreeGrafter"/>
</dbReference>
<dbReference type="GO" id="GO:0006368">
    <property type="term" value="P:transcription elongation by RNA polymerase II"/>
    <property type="evidence" value="ECO:0007669"/>
    <property type="project" value="InterPro"/>
</dbReference>
<evidence type="ECO:0000313" key="3">
    <source>
        <dbReference type="Proteomes" id="UP000594638"/>
    </source>
</evidence>
<protein>
    <submittedName>
        <fullName evidence="2">LEO1 homolog isoform X2</fullName>
    </submittedName>
</protein>
<dbReference type="GO" id="GO:0032968">
    <property type="term" value="P:positive regulation of transcription elongation by RNA polymerase II"/>
    <property type="evidence" value="ECO:0007669"/>
    <property type="project" value="TreeGrafter"/>
</dbReference>
<accession>A0A8S0TLX6</accession>
<feature type="compositionally biased region" description="Acidic residues" evidence="1">
    <location>
        <begin position="191"/>
        <end position="201"/>
    </location>
</feature>
<feature type="compositionally biased region" description="Basic and acidic residues" evidence="1">
    <location>
        <begin position="170"/>
        <end position="190"/>
    </location>
</feature>
<feature type="region of interest" description="Disordered" evidence="1">
    <location>
        <begin position="161"/>
        <end position="207"/>
    </location>
</feature>
<dbReference type="EMBL" id="CACTIH010007250">
    <property type="protein sequence ID" value="CAA3005775.1"/>
    <property type="molecule type" value="Genomic_DNA"/>
</dbReference>
<organism evidence="2 3">
    <name type="scientific">Olea europaea subsp. europaea</name>
    <dbReference type="NCBI Taxonomy" id="158383"/>
    <lineage>
        <taxon>Eukaryota</taxon>
        <taxon>Viridiplantae</taxon>
        <taxon>Streptophyta</taxon>
        <taxon>Embryophyta</taxon>
        <taxon>Tracheophyta</taxon>
        <taxon>Spermatophyta</taxon>
        <taxon>Magnoliopsida</taxon>
        <taxon>eudicotyledons</taxon>
        <taxon>Gunneridae</taxon>
        <taxon>Pentapetalae</taxon>
        <taxon>asterids</taxon>
        <taxon>lamiids</taxon>
        <taxon>Lamiales</taxon>
        <taxon>Oleaceae</taxon>
        <taxon>Oleeae</taxon>
        <taxon>Olea</taxon>
    </lineage>
</organism>
<comment type="caution">
    <text evidence="2">The sequence shown here is derived from an EMBL/GenBank/DDBJ whole genome shotgun (WGS) entry which is preliminary data.</text>
</comment>
<reference evidence="2 3" key="1">
    <citation type="submission" date="2019-12" db="EMBL/GenBank/DDBJ databases">
        <authorList>
            <person name="Alioto T."/>
            <person name="Alioto T."/>
            <person name="Gomez Garrido J."/>
        </authorList>
    </citation>
    <scope>NUCLEOTIDE SEQUENCE [LARGE SCALE GENOMIC DNA]</scope>
</reference>
<dbReference type="PANTHER" id="PTHR23146:SF0">
    <property type="entry name" value="RNA POLYMERASE-ASSOCIATED PROTEIN LEO1"/>
    <property type="match status" value="1"/>
</dbReference>
<dbReference type="OrthoDB" id="913756at2759"/>